<sequence>MTPRFMPSTRRLCRFLSTVLPALGAPLLVGCGAEQGAIVSALSTDLAVPKDVDRTRLEIETDERVELAAEYPSPGTELQLPGTRGGVSCPDGEGCRPAIRAPAAPPSSPRT</sequence>
<proteinExistence type="predicted"/>
<evidence type="ECO:0000256" key="1">
    <source>
        <dbReference type="SAM" id="MobiDB-lite"/>
    </source>
</evidence>
<keyword evidence="4" id="KW-1185">Reference proteome</keyword>
<evidence type="ECO:0000256" key="2">
    <source>
        <dbReference type="SAM" id="SignalP"/>
    </source>
</evidence>
<reference evidence="3 4" key="1">
    <citation type="submission" date="2013-05" db="EMBL/GenBank/DDBJ databases">
        <title>Genome assembly of Chondromyces apiculatus DSM 436.</title>
        <authorList>
            <person name="Sharma G."/>
            <person name="Khatri I."/>
            <person name="Kaur C."/>
            <person name="Mayilraj S."/>
            <person name="Subramanian S."/>
        </authorList>
    </citation>
    <scope>NUCLEOTIDE SEQUENCE [LARGE SCALE GENOMIC DNA]</scope>
    <source>
        <strain evidence="3 4">DSM 436</strain>
    </source>
</reference>
<evidence type="ECO:0008006" key="5">
    <source>
        <dbReference type="Google" id="ProtNLM"/>
    </source>
</evidence>
<keyword evidence="2" id="KW-0732">Signal</keyword>
<evidence type="ECO:0000313" key="4">
    <source>
        <dbReference type="Proteomes" id="UP000019678"/>
    </source>
</evidence>
<feature type="region of interest" description="Disordered" evidence="1">
    <location>
        <begin position="73"/>
        <end position="111"/>
    </location>
</feature>
<accession>A0A017TEN6</accession>
<evidence type="ECO:0000313" key="3">
    <source>
        <dbReference type="EMBL" id="EYF07704.1"/>
    </source>
</evidence>
<feature type="signal peptide" evidence="2">
    <location>
        <begin position="1"/>
        <end position="24"/>
    </location>
</feature>
<dbReference type="EMBL" id="ASRX01000008">
    <property type="protein sequence ID" value="EYF07704.1"/>
    <property type="molecule type" value="Genomic_DNA"/>
</dbReference>
<organism evidence="3 4">
    <name type="scientific">Chondromyces apiculatus DSM 436</name>
    <dbReference type="NCBI Taxonomy" id="1192034"/>
    <lineage>
        <taxon>Bacteria</taxon>
        <taxon>Pseudomonadati</taxon>
        <taxon>Myxococcota</taxon>
        <taxon>Polyangia</taxon>
        <taxon>Polyangiales</taxon>
        <taxon>Polyangiaceae</taxon>
        <taxon>Chondromyces</taxon>
    </lineage>
</organism>
<name>A0A017TEN6_9BACT</name>
<dbReference type="PROSITE" id="PS51257">
    <property type="entry name" value="PROKAR_LIPOPROTEIN"/>
    <property type="match status" value="1"/>
</dbReference>
<comment type="caution">
    <text evidence="3">The sequence shown here is derived from an EMBL/GenBank/DDBJ whole genome shotgun (WGS) entry which is preliminary data.</text>
</comment>
<feature type="chain" id="PRO_5001497205" description="Secreted protein" evidence="2">
    <location>
        <begin position="25"/>
        <end position="111"/>
    </location>
</feature>
<protein>
    <recommendedName>
        <fullName evidence="5">Secreted protein</fullName>
    </recommendedName>
</protein>
<gene>
    <name evidence="3" type="ORF">CAP_8205</name>
</gene>
<dbReference type="AlphaFoldDB" id="A0A017TEN6"/>
<dbReference type="Proteomes" id="UP000019678">
    <property type="component" value="Unassembled WGS sequence"/>
</dbReference>